<dbReference type="EMBL" id="JAJNAG010000050">
    <property type="protein sequence ID" value="MCD1127373.1"/>
    <property type="molecule type" value="Genomic_DNA"/>
</dbReference>
<evidence type="ECO:0000313" key="1">
    <source>
        <dbReference type="EMBL" id="MCD1127373.1"/>
    </source>
</evidence>
<gene>
    <name evidence="1" type="ORF">LPW36_15460</name>
</gene>
<reference evidence="1" key="1">
    <citation type="submission" date="2021-11" db="EMBL/GenBank/DDBJ databases">
        <title>Jinshanibacter sp. isolated from one year old Eriocheir sinensis.</title>
        <authorList>
            <person name="Li J.-Y."/>
            <person name="He W."/>
            <person name="Gao T.-H."/>
        </authorList>
    </citation>
    <scope>NUCLEOTIDE SEQUENCE</scope>
    <source>
        <strain evidence="1">LJY008</strain>
    </source>
</reference>
<dbReference type="InterPro" id="IPR036888">
    <property type="entry name" value="DNA_integrity_DisA_N_sf"/>
</dbReference>
<dbReference type="SUPFAM" id="SSF143597">
    <property type="entry name" value="YojJ-like"/>
    <property type="match status" value="1"/>
</dbReference>
<accession>A0A9X1MZ85</accession>
<sequence length="145" mass="16401">MTKEQLYKLLYDVWKKSTKANFSGVGIIICTNTDNLPITNLRDTNPVQNNSTLELLSEISNKNNKYHDGFHILNESGSITHTAQYFSPQIIHDVWFDRSRIVGGRFVAALYGSCIAEIKFTGIVSEGARLSIFSNGKEIHYEELQ</sequence>
<dbReference type="RefSeq" id="WP_230611099.1">
    <property type="nucleotide sequence ID" value="NZ_JAJNAG010000050.1"/>
</dbReference>
<comment type="caution">
    <text evidence="1">The sequence shown here is derived from an EMBL/GenBank/DDBJ whole genome shotgun (WGS) entry which is preliminary data.</text>
</comment>
<organism evidence="1 2">
    <name type="scientific">Limnobaculum eriocheiris</name>
    <dbReference type="NCBI Taxonomy" id="2897391"/>
    <lineage>
        <taxon>Bacteria</taxon>
        <taxon>Pseudomonadati</taxon>
        <taxon>Pseudomonadota</taxon>
        <taxon>Gammaproteobacteria</taxon>
        <taxon>Enterobacterales</taxon>
        <taxon>Budviciaceae</taxon>
        <taxon>Limnobaculum</taxon>
    </lineage>
</organism>
<proteinExistence type="predicted"/>
<dbReference type="AlphaFoldDB" id="A0A9X1MZ85"/>
<name>A0A9X1MZ85_9GAMM</name>
<evidence type="ECO:0000313" key="2">
    <source>
        <dbReference type="Proteomes" id="UP001139171"/>
    </source>
</evidence>
<protein>
    <submittedName>
        <fullName evidence="1">Diadenylate cyclase</fullName>
    </submittedName>
</protein>
<keyword evidence="2" id="KW-1185">Reference proteome</keyword>
<dbReference type="Proteomes" id="UP001139171">
    <property type="component" value="Unassembled WGS sequence"/>
</dbReference>